<keyword evidence="5 6" id="KW-0472">Membrane</keyword>
<evidence type="ECO:0000256" key="3">
    <source>
        <dbReference type="ARBA" id="ARBA00022692"/>
    </source>
</evidence>
<feature type="transmembrane region" description="Helical" evidence="6">
    <location>
        <begin position="151"/>
        <end position="175"/>
    </location>
</feature>
<feature type="transmembrane region" description="Helical" evidence="6">
    <location>
        <begin position="64"/>
        <end position="88"/>
    </location>
</feature>
<evidence type="ECO:0000256" key="5">
    <source>
        <dbReference type="ARBA" id="ARBA00023136"/>
    </source>
</evidence>
<dbReference type="PANTHER" id="PTHR30086">
    <property type="entry name" value="ARGININE EXPORTER PROTEIN ARGO"/>
    <property type="match status" value="1"/>
</dbReference>
<dbReference type="EMBL" id="CP017703">
    <property type="protein sequence ID" value="ASS90931.1"/>
    <property type="molecule type" value="Genomic_DNA"/>
</dbReference>
<evidence type="ECO:0000256" key="4">
    <source>
        <dbReference type="ARBA" id="ARBA00022989"/>
    </source>
</evidence>
<dbReference type="GO" id="GO:0005886">
    <property type="term" value="C:plasma membrane"/>
    <property type="evidence" value="ECO:0007669"/>
    <property type="project" value="UniProtKB-SubCell"/>
</dbReference>
<evidence type="ECO:0000313" key="7">
    <source>
        <dbReference type="EMBL" id="ASS90931.1"/>
    </source>
</evidence>
<dbReference type="Proteomes" id="UP000214606">
    <property type="component" value="Chromosome"/>
</dbReference>
<gene>
    <name evidence="7" type="ORF">AP3564_12510</name>
</gene>
<keyword evidence="2" id="KW-1003">Cell membrane</keyword>
<feature type="transmembrane region" description="Helical" evidence="6">
    <location>
        <begin position="36"/>
        <end position="57"/>
    </location>
</feature>
<dbReference type="GO" id="GO:0015171">
    <property type="term" value="F:amino acid transmembrane transporter activity"/>
    <property type="evidence" value="ECO:0007669"/>
    <property type="project" value="TreeGrafter"/>
</dbReference>
<reference evidence="7 8" key="1">
    <citation type="submission" date="2016-10" db="EMBL/GenBank/DDBJ databases">
        <title>The whole genome sequencing and assembly of Aeribacillus pallidus KCTC3564 strain.</title>
        <authorList>
            <person name="Lee Y.-J."/>
            <person name="Park M.-K."/>
            <person name="Yi H."/>
            <person name="Bahn Y.-S."/>
            <person name="Kim J.F."/>
            <person name="Lee D.-W."/>
        </authorList>
    </citation>
    <scope>NUCLEOTIDE SEQUENCE [LARGE SCALE GENOMIC DNA]</scope>
    <source>
        <strain evidence="7 8">KCTC3564</strain>
    </source>
</reference>
<dbReference type="KEGG" id="apak:AP3564_12510"/>
<feature type="transmembrane region" description="Helical" evidence="6">
    <location>
        <begin position="118"/>
        <end position="139"/>
    </location>
</feature>
<comment type="subcellular location">
    <subcellularLocation>
        <location evidence="1">Cell membrane</location>
        <topology evidence="1">Multi-pass membrane protein</topology>
    </subcellularLocation>
</comment>
<proteinExistence type="predicted"/>
<dbReference type="PIRSF" id="PIRSF006324">
    <property type="entry name" value="LeuE"/>
    <property type="match status" value="1"/>
</dbReference>
<dbReference type="RefSeq" id="WP_066248531.1">
    <property type="nucleotide sequence ID" value="NZ_CP017703.1"/>
</dbReference>
<keyword evidence="4 6" id="KW-1133">Transmembrane helix</keyword>
<keyword evidence="3 6" id="KW-0812">Transmembrane</keyword>
<dbReference type="InterPro" id="IPR001123">
    <property type="entry name" value="LeuE-type"/>
</dbReference>
<evidence type="ECO:0000313" key="8">
    <source>
        <dbReference type="Proteomes" id="UP000214606"/>
    </source>
</evidence>
<accession>A0A223E6V8</accession>
<evidence type="ECO:0000256" key="2">
    <source>
        <dbReference type="ARBA" id="ARBA00022475"/>
    </source>
</evidence>
<evidence type="ECO:0000256" key="1">
    <source>
        <dbReference type="ARBA" id="ARBA00004651"/>
    </source>
</evidence>
<sequence length="208" mass="22427">MELSIILSFLAASILLTVAPGPDNLFVIAQSMSYGFRAGFITSLGLCTGLIGHTLIASLGLSAILYQSTVIFTAIKSVGAIYLLYLAWESYKEGKSAVSGKIANVKSLSLFSLYKRGILMNLLNPKVSLFFLAFLPQFVSSNSAHVQLDMFVLGLIFIVQALVLFSLFSALAGKIKILFQSKKTVSAIHYGKSILFAVLGGKLLFTKI</sequence>
<dbReference type="Pfam" id="PF01810">
    <property type="entry name" value="LysE"/>
    <property type="match status" value="1"/>
</dbReference>
<protein>
    <submittedName>
        <fullName evidence="7">Threonine transporter RhtB</fullName>
    </submittedName>
</protein>
<dbReference type="PANTHER" id="PTHR30086:SF20">
    <property type="entry name" value="ARGININE EXPORTER PROTEIN ARGO-RELATED"/>
    <property type="match status" value="1"/>
</dbReference>
<organism evidence="7 8">
    <name type="scientific">Aeribacillus pallidus</name>
    <dbReference type="NCBI Taxonomy" id="33936"/>
    <lineage>
        <taxon>Bacteria</taxon>
        <taxon>Bacillati</taxon>
        <taxon>Bacillota</taxon>
        <taxon>Bacilli</taxon>
        <taxon>Bacillales</taxon>
        <taxon>Bacillaceae</taxon>
        <taxon>Aeribacillus</taxon>
    </lineage>
</organism>
<name>A0A161WE73_9BACI</name>
<evidence type="ECO:0000256" key="6">
    <source>
        <dbReference type="SAM" id="Phobius"/>
    </source>
</evidence>
<dbReference type="AlphaFoldDB" id="A0A161WE73"/>
<accession>A0A161WE73</accession>